<feature type="region of interest" description="Disordered" evidence="8">
    <location>
        <begin position="1"/>
        <end position="65"/>
    </location>
</feature>
<comment type="caution">
    <text evidence="10">The sequence shown here is derived from an EMBL/GenBank/DDBJ whole genome shotgun (WGS) entry which is preliminary data.</text>
</comment>
<dbReference type="PANTHER" id="PTHR12934:SF11">
    <property type="entry name" value="LARGE RIBOSOMAL SUBUNIT PROTEIN UL15M"/>
    <property type="match status" value="1"/>
</dbReference>
<dbReference type="InterPro" id="IPR021131">
    <property type="entry name" value="Ribosomal_uL15/eL18"/>
</dbReference>
<keyword evidence="4 6" id="KW-0689">Ribosomal protein</keyword>
<dbReference type="InterPro" id="IPR030878">
    <property type="entry name" value="Ribosomal_uL15"/>
</dbReference>
<evidence type="ECO:0000256" key="3">
    <source>
        <dbReference type="ARBA" id="ARBA00022884"/>
    </source>
</evidence>
<keyword evidence="11" id="KW-1185">Reference proteome</keyword>
<dbReference type="GO" id="GO:0003735">
    <property type="term" value="F:structural constituent of ribosome"/>
    <property type="evidence" value="ECO:0007669"/>
    <property type="project" value="InterPro"/>
</dbReference>
<evidence type="ECO:0000256" key="8">
    <source>
        <dbReference type="SAM" id="MobiDB-lite"/>
    </source>
</evidence>
<evidence type="ECO:0000256" key="4">
    <source>
        <dbReference type="ARBA" id="ARBA00022980"/>
    </source>
</evidence>
<proteinExistence type="inferred from homology"/>
<accession>A0AA45WLF9</accession>
<dbReference type="Proteomes" id="UP001157947">
    <property type="component" value="Unassembled WGS sequence"/>
</dbReference>
<protein>
    <recommendedName>
        <fullName evidence="6">Large ribosomal subunit protein uL15</fullName>
    </recommendedName>
</protein>
<dbReference type="GO" id="GO:0006412">
    <property type="term" value="P:translation"/>
    <property type="evidence" value="ECO:0007669"/>
    <property type="project" value="UniProtKB-UniRule"/>
</dbReference>
<dbReference type="PROSITE" id="PS00475">
    <property type="entry name" value="RIBOSOMAL_L15"/>
    <property type="match status" value="1"/>
</dbReference>
<dbReference type="PANTHER" id="PTHR12934">
    <property type="entry name" value="50S RIBOSOMAL PROTEIN L15"/>
    <property type="match status" value="1"/>
</dbReference>
<comment type="similarity">
    <text evidence="1 6 7">Belongs to the universal ribosomal protein uL15 family.</text>
</comment>
<dbReference type="Pfam" id="PF00828">
    <property type="entry name" value="Ribosomal_L27A"/>
    <property type="match status" value="1"/>
</dbReference>
<dbReference type="InterPro" id="IPR001196">
    <property type="entry name" value="Ribosomal_uL15_CS"/>
</dbReference>
<dbReference type="GO" id="GO:0022625">
    <property type="term" value="C:cytosolic large ribosomal subunit"/>
    <property type="evidence" value="ECO:0007669"/>
    <property type="project" value="TreeGrafter"/>
</dbReference>
<evidence type="ECO:0000259" key="9">
    <source>
        <dbReference type="Pfam" id="PF00828"/>
    </source>
</evidence>
<comment type="subunit">
    <text evidence="6">Part of the 50S ribosomal subunit.</text>
</comment>
<evidence type="ECO:0000256" key="6">
    <source>
        <dbReference type="HAMAP-Rule" id="MF_01341"/>
    </source>
</evidence>
<evidence type="ECO:0000256" key="1">
    <source>
        <dbReference type="ARBA" id="ARBA00007320"/>
    </source>
</evidence>
<feature type="domain" description="Large ribosomal subunit protein uL15/eL18" evidence="9">
    <location>
        <begin position="77"/>
        <end position="145"/>
    </location>
</feature>
<dbReference type="SUPFAM" id="SSF52080">
    <property type="entry name" value="Ribosomal proteins L15p and L18e"/>
    <property type="match status" value="1"/>
</dbReference>
<evidence type="ECO:0000313" key="10">
    <source>
        <dbReference type="EMBL" id="SMP11176.1"/>
    </source>
</evidence>
<dbReference type="FunFam" id="3.100.10.10:FF:000005">
    <property type="entry name" value="50S ribosomal protein L15"/>
    <property type="match status" value="1"/>
</dbReference>
<organism evidence="10 11">
    <name type="scientific">Venenivibrio stagnispumantis</name>
    <dbReference type="NCBI Taxonomy" id="407998"/>
    <lineage>
        <taxon>Bacteria</taxon>
        <taxon>Pseudomonadati</taxon>
        <taxon>Aquificota</taxon>
        <taxon>Aquificia</taxon>
        <taxon>Aquificales</taxon>
        <taxon>Hydrogenothermaceae</taxon>
        <taxon>Venenivibrio</taxon>
    </lineage>
</organism>
<evidence type="ECO:0000313" key="11">
    <source>
        <dbReference type="Proteomes" id="UP001157947"/>
    </source>
</evidence>
<comment type="function">
    <text evidence="6">Binds to the 23S rRNA.</text>
</comment>
<dbReference type="AlphaFoldDB" id="A0AA45WLF9"/>
<keyword evidence="2 6" id="KW-0699">rRNA-binding</keyword>
<dbReference type="GO" id="GO:0019843">
    <property type="term" value="F:rRNA binding"/>
    <property type="evidence" value="ECO:0007669"/>
    <property type="project" value="UniProtKB-UniRule"/>
</dbReference>
<reference evidence="10" key="1">
    <citation type="submission" date="2017-05" db="EMBL/GenBank/DDBJ databases">
        <authorList>
            <person name="Varghese N."/>
            <person name="Submissions S."/>
        </authorList>
    </citation>
    <scope>NUCLEOTIDE SEQUENCE</scope>
    <source>
        <strain evidence="10">DSM 18763</strain>
    </source>
</reference>
<evidence type="ECO:0000256" key="5">
    <source>
        <dbReference type="ARBA" id="ARBA00023274"/>
    </source>
</evidence>
<evidence type="ECO:0000256" key="2">
    <source>
        <dbReference type="ARBA" id="ARBA00022730"/>
    </source>
</evidence>
<dbReference type="InterPro" id="IPR036227">
    <property type="entry name" value="Ribosomal_uL15/eL18_sf"/>
</dbReference>
<gene>
    <name evidence="6" type="primary">rplO</name>
    <name evidence="10" type="ORF">SAMN06264868_10857</name>
</gene>
<keyword evidence="5 6" id="KW-0687">Ribonucleoprotein</keyword>
<dbReference type="Gene3D" id="3.100.10.10">
    <property type="match status" value="1"/>
</dbReference>
<sequence>MKLHELKPNKGATHRKKRVGRGIGSGHGKTATRGYKGQTSRSGDSKMPARFEGGQTPFLMRIPKRGFKNPNKKEYEIVNLKVLEEKFSANDEVNPEILVQKGIIKSGECVKILGDGELTKPLNVKAHAFSKSAEEKIKAAGGSAEKLS</sequence>
<dbReference type="NCBIfam" id="TIGR01071">
    <property type="entry name" value="rplO_bact"/>
    <property type="match status" value="1"/>
</dbReference>
<dbReference type="EMBL" id="FXTX01000008">
    <property type="protein sequence ID" value="SMP11176.1"/>
    <property type="molecule type" value="Genomic_DNA"/>
</dbReference>
<dbReference type="HAMAP" id="MF_01341">
    <property type="entry name" value="Ribosomal_uL15"/>
    <property type="match status" value="1"/>
</dbReference>
<dbReference type="InterPro" id="IPR005749">
    <property type="entry name" value="Ribosomal_uL15_bac-type"/>
</dbReference>
<dbReference type="RefSeq" id="WP_265134287.1">
    <property type="nucleotide sequence ID" value="NZ_FXTX01000008.1"/>
</dbReference>
<name>A0AA45WLF9_9AQUI</name>
<keyword evidence="3 6" id="KW-0694">RNA-binding</keyword>
<evidence type="ECO:0000256" key="7">
    <source>
        <dbReference type="RuleBase" id="RU003888"/>
    </source>
</evidence>